<dbReference type="RefSeq" id="WP_168981576.1">
    <property type="nucleotide sequence ID" value="NZ_JABAGD010000010.1"/>
</dbReference>
<evidence type="ECO:0000313" key="2">
    <source>
        <dbReference type="EMBL" id="NMF04584.1"/>
    </source>
</evidence>
<evidence type="ECO:0000256" key="1">
    <source>
        <dbReference type="SAM" id="Phobius"/>
    </source>
</evidence>
<feature type="transmembrane region" description="Helical" evidence="1">
    <location>
        <begin position="7"/>
        <end position="24"/>
    </location>
</feature>
<dbReference type="Proteomes" id="UP000587880">
    <property type="component" value="Unassembled WGS sequence"/>
</dbReference>
<comment type="caution">
    <text evidence="2">The sequence shown here is derived from an EMBL/GenBank/DDBJ whole genome shotgun (WGS) entry which is preliminary data.</text>
</comment>
<sequence length="56" mass="5998">MSGRANLFKLLSGFFIAAMCTMYPQQIGGLVTKALGLFMNIFVKIISGPFLKAIGA</sequence>
<name>A0A7X9SMG9_CLOBE</name>
<keyword evidence="1" id="KW-0472">Membrane</keyword>
<keyword evidence="1" id="KW-0812">Transmembrane</keyword>
<proteinExistence type="predicted"/>
<keyword evidence="1" id="KW-1133">Transmembrane helix</keyword>
<evidence type="ECO:0000313" key="3">
    <source>
        <dbReference type="Proteomes" id="UP000587880"/>
    </source>
</evidence>
<dbReference type="AlphaFoldDB" id="A0A7X9SMG9"/>
<accession>A0A7X9SMG9</accession>
<protein>
    <submittedName>
        <fullName evidence="2">Uncharacterized protein</fullName>
    </submittedName>
</protein>
<gene>
    <name evidence="2" type="ORF">HF849_07385</name>
</gene>
<dbReference type="EMBL" id="JABAGD010000010">
    <property type="protein sequence ID" value="NMF04584.1"/>
    <property type="molecule type" value="Genomic_DNA"/>
</dbReference>
<organism evidence="2 3">
    <name type="scientific">Clostridium beijerinckii</name>
    <name type="common">Clostridium MP</name>
    <dbReference type="NCBI Taxonomy" id="1520"/>
    <lineage>
        <taxon>Bacteria</taxon>
        <taxon>Bacillati</taxon>
        <taxon>Bacillota</taxon>
        <taxon>Clostridia</taxon>
        <taxon>Eubacteriales</taxon>
        <taxon>Clostridiaceae</taxon>
        <taxon>Clostridium</taxon>
    </lineage>
</organism>
<reference evidence="2 3" key="1">
    <citation type="submission" date="2020-04" db="EMBL/GenBank/DDBJ databases">
        <authorList>
            <person name="Hitch T.C.A."/>
            <person name="Wylensek D."/>
            <person name="Clavel T."/>
        </authorList>
    </citation>
    <scope>NUCLEOTIDE SEQUENCE [LARGE SCALE GENOMIC DNA]</scope>
    <source>
        <strain evidence="2 3">WB01_NA02</strain>
    </source>
</reference>